<feature type="region of interest" description="Disordered" evidence="1">
    <location>
        <begin position="24"/>
        <end position="44"/>
    </location>
</feature>
<evidence type="ECO:0000313" key="4">
    <source>
        <dbReference type="Proteomes" id="UP000249229"/>
    </source>
</evidence>
<evidence type="ECO:0000256" key="2">
    <source>
        <dbReference type="SAM" id="SignalP"/>
    </source>
</evidence>
<gene>
    <name evidence="3" type="ORF">DI544_09265</name>
</gene>
<comment type="caution">
    <text evidence="3">The sequence shown here is derived from an EMBL/GenBank/DDBJ whole genome shotgun (WGS) entry which is preliminary data.</text>
</comment>
<keyword evidence="2" id="KW-0732">Signal</keyword>
<feature type="signal peptide" evidence="2">
    <location>
        <begin position="1"/>
        <end position="21"/>
    </location>
</feature>
<evidence type="ECO:0000313" key="3">
    <source>
        <dbReference type="EMBL" id="PZQ60044.1"/>
    </source>
</evidence>
<dbReference type="Proteomes" id="UP000249229">
    <property type="component" value="Unassembled WGS sequence"/>
</dbReference>
<name>A0A2W5P487_9SPHN</name>
<sequence length="103" mass="10595">MPLIHALATIAAAIGAPPASDAELAAATPRGSPPVVRIAGPDRAGPAPVAEIVDHWWRTTGMAMIAAGARPLPAVAWHVDPDAIRDGHLAFRFTTTPTATTHP</sequence>
<organism evidence="3 4">
    <name type="scientific">Sphingomonas taxi</name>
    <dbReference type="NCBI Taxonomy" id="1549858"/>
    <lineage>
        <taxon>Bacteria</taxon>
        <taxon>Pseudomonadati</taxon>
        <taxon>Pseudomonadota</taxon>
        <taxon>Alphaproteobacteria</taxon>
        <taxon>Sphingomonadales</taxon>
        <taxon>Sphingomonadaceae</taxon>
        <taxon>Sphingomonas</taxon>
    </lineage>
</organism>
<proteinExistence type="predicted"/>
<feature type="chain" id="PRO_5016000209" evidence="2">
    <location>
        <begin position="22"/>
        <end position="103"/>
    </location>
</feature>
<dbReference type="AlphaFoldDB" id="A0A2W5P487"/>
<reference evidence="3 4" key="1">
    <citation type="submission" date="2017-08" db="EMBL/GenBank/DDBJ databases">
        <title>Infants hospitalized years apart are colonized by the same room-sourced microbial strains.</title>
        <authorList>
            <person name="Brooks B."/>
            <person name="Olm M.R."/>
            <person name="Firek B.A."/>
            <person name="Baker R."/>
            <person name="Thomas B.C."/>
            <person name="Morowitz M.J."/>
            <person name="Banfield J.F."/>
        </authorList>
    </citation>
    <scope>NUCLEOTIDE SEQUENCE [LARGE SCALE GENOMIC DNA]</scope>
    <source>
        <strain evidence="3">S2_005_001_R1_22</strain>
    </source>
</reference>
<evidence type="ECO:0000256" key="1">
    <source>
        <dbReference type="SAM" id="MobiDB-lite"/>
    </source>
</evidence>
<protein>
    <submittedName>
        <fullName evidence="3">Uncharacterized protein</fullName>
    </submittedName>
</protein>
<accession>A0A2W5P487</accession>
<dbReference type="EMBL" id="QFQI01000006">
    <property type="protein sequence ID" value="PZQ60044.1"/>
    <property type="molecule type" value="Genomic_DNA"/>
</dbReference>